<evidence type="ECO:0000256" key="5">
    <source>
        <dbReference type="ARBA" id="ARBA00022692"/>
    </source>
</evidence>
<feature type="transmembrane region" description="Helical" evidence="8">
    <location>
        <begin position="341"/>
        <end position="359"/>
    </location>
</feature>
<dbReference type="Proteomes" id="UP001549104">
    <property type="component" value="Unassembled WGS sequence"/>
</dbReference>
<feature type="transmembrane region" description="Helical" evidence="8">
    <location>
        <begin position="274"/>
        <end position="296"/>
    </location>
</feature>
<feature type="transmembrane region" description="Helical" evidence="8">
    <location>
        <begin position="77"/>
        <end position="99"/>
    </location>
</feature>
<evidence type="ECO:0000256" key="6">
    <source>
        <dbReference type="ARBA" id="ARBA00022989"/>
    </source>
</evidence>
<evidence type="ECO:0000313" key="9">
    <source>
        <dbReference type="EMBL" id="MET3656421.1"/>
    </source>
</evidence>
<feature type="transmembrane region" description="Helical" evidence="8">
    <location>
        <begin position="221"/>
        <end position="244"/>
    </location>
</feature>
<dbReference type="PANTHER" id="PTHR34975:SF2">
    <property type="entry name" value="SPORE GERMINATION PROTEIN A2"/>
    <property type="match status" value="1"/>
</dbReference>
<comment type="subcellular location">
    <subcellularLocation>
        <location evidence="1">Membrane</location>
        <topology evidence="1">Multi-pass membrane protein</topology>
    </subcellularLocation>
</comment>
<feature type="transmembrane region" description="Helical" evidence="8">
    <location>
        <begin position="308"/>
        <end position="329"/>
    </location>
</feature>
<dbReference type="RefSeq" id="WP_354312667.1">
    <property type="nucleotide sequence ID" value="NZ_JBEPME010000001.1"/>
</dbReference>
<dbReference type="EMBL" id="JBEPME010000001">
    <property type="protein sequence ID" value="MET3656421.1"/>
    <property type="molecule type" value="Genomic_DNA"/>
</dbReference>
<gene>
    <name evidence="9" type="ORF">ABIC55_001505</name>
</gene>
<proteinExistence type="inferred from homology"/>
<sequence>MMHNIKINSNQFLVLVIFFTIGTSILEVPSVLAAKTNQDAWITAIIGTGIGLLVVWLFTAIALWFPHLTYVQMNEKVFGKWIGKAVSVLFVMMSLLYASTLLFQSGNFFNTHIMPNTPISALNILMAGVMVMGVYLGLETIARSAEIFGAFFIIIFIIFTVLIAPDIHVDHLKPVFEAEPKTMIKSSFFYVLLSSGNAIVLLMIFPAFVNEVKQSKKSFLIGNLIGGLIIILITFLSISVLGAAKTANEVYPSYELAKRISVGNFIERIEVLMALLWIISLYFKLILYFYATILAIAQILNLKDYRPLIMPMGIIAVVLSLVVYPNIIYKQNWDNTTGNSLTLVVGIIFPLLLALVYGIRRKNLKKEVTK</sequence>
<dbReference type="Gene3D" id="1.20.1740.10">
    <property type="entry name" value="Amino acid/polyamine transporter I"/>
    <property type="match status" value="1"/>
</dbReference>
<evidence type="ECO:0000256" key="4">
    <source>
        <dbReference type="ARBA" id="ARBA00022544"/>
    </source>
</evidence>
<evidence type="ECO:0000313" key="10">
    <source>
        <dbReference type="Proteomes" id="UP001549104"/>
    </source>
</evidence>
<feature type="transmembrane region" description="Helical" evidence="8">
    <location>
        <begin position="119"/>
        <end position="138"/>
    </location>
</feature>
<comment type="similarity">
    <text evidence="2">Belongs to the amino acid-polyamine-organocation (APC) superfamily. Spore germination protein (SGP) (TC 2.A.3.9) family.</text>
</comment>
<feature type="transmembrane region" description="Helical" evidence="8">
    <location>
        <begin position="40"/>
        <end position="65"/>
    </location>
</feature>
<name>A0ABV2K5T0_SPOPS</name>
<evidence type="ECO:0000256" key="8">
    <source>
        <dbReference type="SAM" id="Phobius"/>
    </source>
</evidence>
<feature type="transmembrane region" description="Helical" evidence="8">
    <location>
        <begin position="12"/>
        <end position="34"/>
    </location>
</feature>
<dbReference type="PANTHER" id="PTHR34975">
    <property type="entry name" value="SPORE GERMINATION PROTEIN A2"/>
    <property type="match status" value="1"/>
</dbReference>
<protein>
    <submittedName>
        <fullName evidence="9">Spore germination protein KB</fullName>
    </submittedName>
</protein>
<evidence type="ECO:0000256" key="2">
    <source>
        <dbReference type="ARBA" id="ARBA00007998"/>
    </source>
</evidence>
<keyword evidence="4" id="KW-0309">Germination</keyword>
<dbReference type="InterPro" id="IPR004761">
    <property type="entry name" value="Spore_GerAB"/>
</dbReference>
<keyword evidence="5 8" id="KW-0812">Transmembrane</keyword>
<evidence type="ECO:0000256" key="3">
    <source>
        <dbReference type="ARBA" id="ARBA00022448"/>
    </source>
</evidence>
<accession>A0ABV2K5T0</accession>
<comment type="caution">
    <text evidence="9">The sequence shown here is derived from an EMBL/GenBank/DDBJ whole genome shotgun (WGS) entry which is preliminary data.</text>
</comment>
<feature type="transmembrane region" description="Helical" evidence="8">
    <location>
        <begin position="147"/>
        <end position="167"/>
    </location>
</feature>
<reference evidence="9 10" key="1">
    <citation type="submission" date="2024-06" db="EMBL/GenBank/DDBJ databases">
        <title>Sorghum-associated microbial communities from plants grown in Nebraska, USA.</title>
        <authorList>
            <person name="Schachtman D."/>
        </authorList>
    </citation>
    <scope>NUCLEOTIDE SEQUENCE [LARGE SCALE GENOMIC DNA]</scope>
    <source>
        <strain evidence="9 10">1288</strain>
    </source>
</reference>
<organism evidence="9 10">
    <name type="scientific">Sporosarcina psychrophila</name>
    <name type="common">Bacillus psychrophilus</name>
    <dbReference type="NCBI Taxonomy" id="1476"/>
    <lineage>
        <taxon>Bacteria</taxon>
        <taxon>Bacillati</taxon>
        <taxon>Bacillota</taxon>
        <taxon>Bacilli</taxon>
        <taxon>Bacillales</taxon>
        <taxon>Caryophanaceae</taxon>
        <taxon>Sporosarcina</taxon>
    </lineage>
</organism>
<evidence type="ECO:0000256" key="1">
    <source>
        <dbReference type="ARBA" id="ARBA00004141"/>
    </source>
</evidence>
<dbReference type="Pfam" id="PF03845">
    <property type="entry name" value="Spore_permease"/>
    <property type="match status" value="1"/>
</dbReference>
<evidence type="ECO:0000256" key="7">
    <source>
        <dbReference type="ARBA" id="ARBA00023136"/>
    </source>
</evidence>
<dbReference type="NCBIfam" id="TIGR00912">
    <property type="entry name" value="2A0309"/>
    <property type="match status" value="1"/>
</dbReference>
<keyword evidence="7 8" id="KW-0472">Membrane</keyword>
<keyword evidence="6 8" id="KW-1133">Transmembrane helix</keyword>
<keyword evidence="3" id="KW-0813">Transport</keyword>
<keyword evidence="10" id="KW-1185">Reference proteome</keyword>
<feature type="transmembrane region" description="Helical" evidence="8">
    <location>
        <begin position="187"/>
        <end position="209"/>
    </location>
</feature>